<feature type="domain" description="Peptidase C1A papain C-terminal" evidence="3">
    <location>
        <begin position="42"/>
        <end position="269"/>
    </location>
</feature>
<name>A0AAD7U4C4_9STRA</name>
<organism evidence="4 5">
    <name type="scientific">Chrysophaeum taylorii</name>
    <dbReference type="NCBI Taxonomy" id="2483200"/>
    <lineage>
        <taxon>Eukaryota</taxon>
        <taxon>Sar</taxon>
        <taxon>Stramenopiles</taxon>
        <taxon>Ochrophyta</taxon>
        <taxon>Pelagophyceae</taxon>
        <taxon>Pelagomonadales</taxon>
        <taxon>Pelagomonadaceae</taxon>
        <taxon>Chrysophaeum</taxon>
    </lineage>
</organism>
<evidence type="ECO:0000259" key="3">
    <source>
        <dbReference type="SMART" id="SM00645"/>
    </source>
</evidence>
<dbReference type="InterPro" id="IPR000169">
    <property type="entry name" value="Pept_cys_AS"/>
</dbReference>
<keyword evidence="2" id="KW-0865">Zymogen</keyword>
<dbReference type="InterPro" id="IPR000668">
    <property type="entry name" value="Peptidase_C1A_C"/>
</dbReference>
<dbReference type="CDD" id="cd02248">
    <property type="entry name" value="Peptidase_C1A"/>
    <property type="match status" value="1"/>
</dbReference>
<protein>
    <recommendedName>
        <fullName evidence="3">Peptidase C1A papain C-terminal domain-containing protein</fullName>
    </recommendedName>
</protein>
<dbReference type="Proteomes" id="UP001230188">
    <property type="component" value="Unassembled WGS sequence"/>
</dbReference>
<dbReference type="InterPro" id="IPR039417">
    <property type="entry name" value="Peptidase_C1A_papain-like"/>
</dbReference>
<dbReference type="GO" id="GO:0006508">
    <property type="term" value="P:proteolysis"/>
    <property type="evidence" value="ECO:0007669"/>
    <property type="project" value="InterPro"/>
</dbReference>
<dbReference type="GO" id="GO:0008234">
    <property type="term" value="F:cysteine-type peptidase activity"/>
    <property type="evidence" value="ECO:0007669"/>
    <property type="project" value="InterPro"/>
</dbReference>
<dbReference type="Pfam" id="PF00112">
    <property type="entry name" value="Peptidase_C1"/>
    <property type="match status" value="1"/>
</dbReference>
<dbReference type="InterPro" id="IPR013128">
    <property type="entry name" value="Peptidase_C1A"/>
</dbReference>
<dbReference type="PROSITE" id="PS00139">
    <property type="entry name" value="THIOL_PROTEASE_CYS"/>
    <property type="match status" value="1"/>
</dbReference>
<evidence type="ECO:0000313" key="5">
    <source>
        <dbReference type="Proteomes" id="UP001230188"/>
    </source>
</evidence>
<dbReference type="InterPro" id="IPR025660">
    <property type="entry name" value="Pept_his_AS"/>
</dbReference>
<gene>
    <name evidence="4" type="ORF">CTAYLR_007400</name>
</gene>
<dbReference type="AlphaFoldDB" id="A0AAD7U4C4"/>
<dbReference type="EMBL" id="JAQMWT010000686">
    <property type="protein sequence ID" value="KAJ8598121.1"/>
    <property type="molecule type" value="Genomic_DNA"/>
</dbReference>
<dbReference type="PRINTS" id="PR00705">
    <property type="entry name" value="PAPAIN"/>
</dbReference>
<dbReference type="InterPro" id="IPR038765">
    <property type="entry name" value="Papain-like_cys_pep_sf"/>
</dbReference>
<sequence length="611" mass="66675">MFFVVLSFVSASAQRYSRGFVRQPRPEGVKTIEVSATDLGAAPRAIDWSNVTTAIKDQGSCGSCWAFSTIEGVESALYMSTGAEPEALSTEELVDCDNVDYGCDGGDIPTAARYLERNGVASGSDYPDDSSKSGRTQSCTWDKQTVARLTDYSYAIAPCQGGDCSDMNEAVLAAALAKSGPLSICVNSGDHQSGDWADYTSGVLSGSCKAEYRLIDHCVQLVGYNKDAETPYWKIRNSWGAAWGEDGFIRIPYGQDNTCCVACEAEEDGLARAAAHAAYWAPRLNTPEAFELSRLAAFVVEIRTAAGIGDWRRLAAAFAGGGHAARAAVRASLLEDLESSVVLPASPDELSFLELGCPSYCDEELELLADVAADRVVRAALRRVLDSGDRVDIIDVPAKTSVETAELAADVRRVRELRNARRRGDWDAVREHFGTCIGLLQAEELAEIDFEMRRRETAKICLMSILDDAPVPPRITADDDDDALFDLARSTRRLRRLLQIKEDGTARFCQEDLVEAAVRATEVARDRVFQDLQTYCDLTGRQARDFAPLVNTAIRRALEQGRETVSSARAVRIFEEAVERGENPLVQLGDLAEFIDPDLVCGWYSSPPSCK</sequence>
<evidence type="ECO:0000256" key="1">
    <source>
        <dbReference type="ARBA" id="ARBA00008455"/>
    </source>
</evidence>
<comment type="similarity">
    <text evidence="1">Belongs to the peptidase C1 family.</text>
</comment>
<dbReference type="SUPFAM" id="SSF54001">
    <property type="entry name" value="Cysteine proteinases"/>
    <property type="match status" value="1"/>
</dbReference>
<dbReference type="PANTHER" id="PTHR12411">
    <property type="entry name" value="CYSTEINE PROTEASE FAMILY C1-RELATED"/>
    <property type="match status" value="1"/>
</dbReference>
<comment type="caution">
    <text evidence="4">The sequence shown here is derived from an EMBL/GenBank/DDBJ whole genome shotgun (WGS) entry which is preliminary data.</text>
</comment>
<dbReference type="Gene3D" id="3.90.70.10">
    <property type="entry name" value="Cysteine proteinases"/>
    <property type="match status" value="1"/>
</dbReference>
<dbReference type="PROSITE" id="PS00639">
    <property type="entry name" value="THIOL_PROTEASE_HIS"/>
    <property type="match status" value="1"/>
</dbReference>
<evidence type="ECO:0000313" key="4">
    <source>
        <dbReference type="EMBL" id="KAJ8598121.1"/>
    </source>
</evidence>
<evidence type="ECO:0000256" key="2">
    <source>
        <dbReference type="ARBA" id="ARBA00023145"/>
    </source>
</evidence>
<accession>A0AAD7U4C4</accession>
<dbReference type="SMART" id="SM00645">
    <property type="entry name" value="Pept_C1"/>
    <property type="match status" value="1"/>
</dbReference>
<reference evidence="4" key="1">
    <citation type="submission" date="2023-01" db="EMBL/GenBank/DDBJ databases">
        <title>Metagenome sequencing of chrysophaentin producing Chrysophaeum taylorii.</title>
        <authorList>
            <person name="Davison J."/>
            <person name="Bewley C."/>
        </authorList>
    </citation>
    <scope>NUCLEOTIDE SEQUENCE</scope>
    <source>
        <strain evidence="4">NIES-1699</strain>
    </source>
</reference>
<keyword evidence="5" id="KW-1185">Reference proteome</keyword>
<proteinExistence type="inferred from homology"/>